<name>C7QGA9_CATAD</name>
<gene>
    <name evidence="3" type="ordered locus">Caci_4089</name>
</gene>
<dbReference type="OrthoDB" id="4252727at2"/>
<evidence type="ECO:0008006" key="5">
    <source>
        <dbReference type="Google" id="ProtNLM"/>
    </source>
</evidence>
<dbReference type="AlphaFoldDB" id="C7QGA9"/>
<proteinExistence type="predicted"/>
<dbReference type="EMBL" id="CP001700">
    <property type="protein sequence ID" value="ACU72954.1"/>
    <property type="molecule type" value="Genomic_DNA"/>
</dbReference>
<feature type="chain" id="PRO_5002983112" description="PknH-like extracellular domain-containing protein" evidence="2">
    <location>
        <begin position="29"/>
        <end position="250"/>
    </location>
</feature>
<evidence type="ECO:0000256" key="1">
    <source>
        <dbReference type="SAM" id="MobiDB-lite"/>
    </source>
</evidence>
<feature type="signal peptide" evidence="2">
    <location>
        <begin position="1"/>
        <end position="28"/>
    </location>
</feature>
<organism evidence="3 4">
    <name type="scientific">Catenulispora acidiphila (strain DSM 44928 / JCM 14897 / NBRC 102108 / NRRL B-24433 / ID139908)</name>
    <dbReference type="NCBI Taxonomy" id="479433"/>
    <lineage>
        <taxon>Bacteria</taxon>
        <taxon>Bacillati</taxon>
        <taxon>Actinomycetota</taxon>
        <taxon>Actinomycetes</taxon>
        <taxon>Catenulisporales</taxon>
        <taxon>Catenulisporaceae</taxon>
        <taxon>Catenulispora</taxon>
    </lineage>
</organism>
<dbReference type="InParanoid" id="C7QGA9"/>
<feature type="compositionally biased region" description="Low complexity" evidence="1">
    <location>
        <begin position="39"/>
        <end position="63"/>
    </location>
</feature>
<sequence length="250" mass="24725" precursor="true">MIRRTTLGTTAAAVATAGLLAASLSACGSDHRPAPAGRPSHASAPATGTPSTASTPSGPTGPALRAVLPTKADLAAGINVSGVYDTGTQFTAETDLPAPSLPTADCTAAPAIDADVLTGDYRAAYASEELDNAGNSLQLVVAATNPGDAAKQLAEIRAFANRCASFAAPDSAGLSVGGTVALDSFAGIGDEAIRIRVAAAGPDAAKYSQPEVLLVRVGDTIAAVSDADQTRNEAATVSAARLLADRLTGK</sequence>
<keyword evidence="4" id="KW-1185">Reference proteome</keyword>
<dbReference type="eggNOG" id="ENOG50343Y4">
    <property type="taxonomic scope" value="Bacteria"/>
</dbReference>
<dbReference type="KEGG" id="cai:Caci_4089"/>
<feature type="region of interest" description="Disordered" evidence="1">
    <location>
        <begin position="28"/>
        <end position="63"/>
    </location>
</feature>
<dbReference type="STRING" id="479433.Caci_4089"/>
<keyword evidence="2" id="KW-0732">Signal</keyword>
<protein>
    <recommendedName>
        <fullName evidence="5">PknH-like extracellular domain-containing protein</fullName>
    </recommendedName>
</protein>
<dbReference type="RefSeq" id="WP_015792683.1">
    <property type="nucleotide sequence ID" value="NC_013131.1"/>
</dbReference>
<dbReference type="Proteomes" id="UP000000851">
    <property type="component" value="Chromosome"/>
</dbReference>
<dbReference type="PROSITE" id="PS51257">
    <property type="entry name" value="PROKAR_LIPOPROTEIN"/>
    <property type="match status" value="1"/>
</dbReference>
<dbReference type="HOGENOM" id="CLU_1109842_0_0_11"/>
<evidence type="ECO:0000313" key="4">
    <source>
        <dbReference type="Proteomes" id="UP000000851"/>
    </source>
</evidence>
<evidence type="ECO:0000313" key="3">
    <source>
        <dbReference type="EMBL" id="ACU72954.1"/>
    </source>
</evidence>
<accession>C7QGA9</accession>
<reference evidence="3 4" key="1">
    <citation type="journal article" date="2009" name="Stand. Genomic Sci.">
        <title>Complete genome sequence of Catenulispora acidiphila type strain (ID 139908).</title>
        <authorList>
            <person name="Copeland A."/>
            <person name="Lapidus A."/>
            <person name="Glavina Del Rio T."/>
            <person name="Nolan M."/>
            <person name="Lucas S."/>
            <person name="Chen F."/>
            <person name="Tice H."/>
            <person name="Cheng J.F."/>
            <person name="Bruce D."/>
            <person name="Goodwin L."/>
            <person name="Pitluck S."/>
            <person name="Mikhailova N."/>
            <person name="Pati A."/>
            <person name="Ivanova N."/>
            <person name="Mavromatis K."/>
            <person name="Chen A."/>
            <person name="Palaniappan K."/>
            <person name="Chain P."/>
            <person name="Land M."/>
            <person name="Hauser L."/>
            <person name="Chang Y.J."/>
            <person name="Jeffries C.D."/>
            <person name="Chertkov O."/>
            <person name="Brettin T."/>
            <person name="Detter J.C."/>
            <person name="Han C."/>
            <person name="Ali Z."/>
            <person name="Tindall B.J."/>
            <person name="Goker M."/>
            <person name="Bristow J."/>
            <person name="Eisen J.A."/>
            <person name="Markowitz V."/>
            <person name="Hugenholtz P."/>
            <person name="Kyrpides N.C."/>
            <person name="Klenk H.P."/>
        </authorList>
    </citation>
    <scope>NUCLEOTIDE SEQUENCE [LARGE SCALE GENOMIC DNA]</scope>
    <source>
        <strain evidence="4">DSM 44928 / JCM 14897 / NBRC 102108 / NRRL B-24433 / ID139908</strain>
    </source>
</reference>
<evidence type="ECO:0000256" key="2">
    <source>
        <dbReference type="SAM" id="SignalP"/>
    </source>
</evidence>